<dbReference type="PANTHER" id="PTHR11216">
    <property type="entry name" value="EH DOMAIN"/>
    <property type="match status" value="1"/>
</dbReference>
<dbReference type="SMART" id="SM00054">
    <property type="entry name" value="EFh"/>
    <property type="match status" value="1"/>
</dbReference>
<dbReference type="GO" id="GO:0005524">
    <property type="term" value="F:ATP binding"/>
    <property type="evidence" value="ECO:0007669"/>
    <property type="project" value="UniProtKB-KW"/>
</dbReference>
<dbReference type="GO" id="GO:0030139">
    <property type="term" value="C:endocytic vesicle"/>
    <property type="evidence" value="ECO:0007669"/>
    <property type="project" value="TreeGrafter"/>
</dbReference>
<dbReference type="Pfam" id="PF16880">
    <property type="entry name" value="EHD_N"/>
    <property type="match status" value="1"/>
</dbReference>
<dbReference type="InterPro" id="IPR002048">
    <property type="entry name" value="EF_hand_dom"/>
</dbReference>
<evidence type="ECO:0000256" key="9">
    <source>
        <dbReference type="ARBA" id="ARBA00022840"/>
    </source>
</evidence>
<dbReference type="PROSITE" id="PS50222">
    <property type="entry name" value="EF_HAND_2"/>
    <property type="match status" value="1"/>
</dbReference>
<dbReference type="PANTHER" id="PTHR11216:SF31">
    <property type="entry name" value="AT21416P"/>
    <property type="match status" value="1"/>
</dbReference>
<evidence type="ECO:0000256" key="8">
    <source>
        <dbReference type="ARBA" id="ARBA00022837"/>
    </source>
</evidence>
<dbReference type="GO" id="GO:0048471">
    <property type="term" value="C:perinuclear region of cytoplasm"/>
    <property type="evidence" value="ECO:0007669"/>
    <property type="project" value="TreeGrafter"/>
</dbReference>
<evidence type="ECO:0000256" key="7">
    <source>
        <dbReference type="ARBA" id="ARBA00022753"/>
    </source>
</evidence>
<dbReference type="InterPro" id="IPR011992">
    <property type="entry name" value="EF-hand-dom_pair"/>
</dbReference>
<sequence length="690" mass="78944">MFSWMGKEDSRKNQDVYDSVSQGLQNIYKQKLLPIEKEYNFHDFHSPALDDPDFDARPMVMLVGQYSTGKTTFIRYLLEQDFPGIRIGPEPTTDRFIAVMHADQEGVIPGNALVVDPKKQFRPLSKFGNAFLNRFQCSQTSSAVLKGISIVDTPGILSGEKQRTDRGYDFIGVLEWFAERVDRILLLFDAHKLDISDEFKRIVLNKADMVDHQQLMRVYGALMWSLGKVLGTPEVARVYIGSFWDQPLRYDINRRLFEAEEQDLFADLQSLPRNAALRKLNDLIKRARLAKVHAYIIAALRKDMPSMFGKESKKKDLIKNLDALYGQIQREHQISPGDFPDLKKMQESLVHQDFTKFKAIDKRLLDKVDKMLAEDIAKLMAMIPMEEKVKLSEGSDRIEGGAFDGVMDKATPFMFKGGEGVDAGRGEVEWVIAKDQGKYDQIFDSLSPVDGKVTGAAAKGEMVRSKLPNNVLGKIWKLADIDKDGMLDSEEFALAMHLMNIKLDGHDLPTELPPHLIPPSKRGFYVMKRISVFGKVLILLNLCTYISAIPVEVNHSECPVWYEDYFNSLSFQQVRLVCHFLSRIKVHNDQQVMEPNHSLTTPTAEDVKEFFHVDNNWDMEQRRQELLQVERQEELLRIRDLKNAAILKILEAVSPKKQLIALPLTDQTRSRPRSQDAYAGPRDIVLEYKF</sequence>
<dbReference type="PROSITE" id="PS51718">
    <property type="entry name" value="G_DYNAMIN_2"/>
    <property type="match status" value="1"/>
</dbReference>
<evidence type="ECO:0000259" key="13">
    <source>
        <dbReference type="PROSITE" id="PS51718"/>
    </source>
</evidence>
<name>A0A553PKD8_TIGCA</name>
<dbReference type="InterPro" id="IPR045063">
    <property type="entry name" value="Dynamin_N"/>
</dbReference>
<evidence type="ECO:0000256" key="10">
    <source>
        <dbReference type="ARBA" id="ARBA00023136"/>
    </source>
</evidence>
<evidence type="ECO:0000313" key="15">
    <source>
        <dbReference type="Proteomes" id="UP000318571"/>
    </source>
</evidence>
<dbReference type="PROSITE" id="PS00018">
    <property type="entry name" value="EF_HAND_1"/>
    <property type="match status" value="1"/>
</dbReference>
<dbReference type="Pfam" id="PF12763">
    <property type="entry name" value="EH"/>
    <property type="match status" value="1"/>
</dbReference>
<organism evidence="14 15">
    <name type="scientific">Tigriopus californicus</name>
    <name type="common">Marine copepod</name>
    <dbReference type="NCBI Taxonomy" id="6832"/>
    <lineage>
        <taxon>Eukaryota</taxon>
        <taxon>Metazoa</taxon>
        <taxon>Ecdysozoa</taxon>
        <taxon>Arthropoda</taxon>
        <taxon>Crustacea</taxon>
        <taxon>Multicrustacea</taxon>
        <taxon>Hexanauplia</taxon>
        <taxon>Copepoda</taxon>
        <taxon>Harpacticoida</taxon>
        <taxon>Harpacticidae</taxon>
        <taxon>Tigriopus</taxon>
    </lineage>
</organism>
<dbReference type="GO" id="GO:0005509">
    <property type="term" value="F:calcium ion binding"/>
    <property type="evidence" value="ECO:0007669"/>
    <property type="project" value="InterPro"/>
</dbReference>
<evidence type="ECO:0000256" key="2">
    <source>
        <dbReference type="ARBA" id="ARBA00004413"/>
    </source>
</evidence>
<evidence type="ECO:0000256" key="5">
    <source>
        <dbReference type="ARBA" id="ARBA00022723"/>
    </source>
</evidence>
<keyword evidence="8" id="KW-0106">Calcium</keyword>
<dbReference type="GO" id="GO:0055038">
    <property type="term" value="C:recycling endosome membrane"/>
    <property type="evidence" value="ECO:0007669"/>
    <property type="project" value="TreeGrafter"/>
</dbReference>
<accession>A0A553PKD8</accession>
<dbReference type="AlphaFoldDB" id="A0A553PKD8"/>
<dbReference type="Pfam" id="PF00350">
    <property type="entry name" value="Dynamin_N"/>
    <property type="match status" value="1"/>
</dbReference>
<dbReference type="Pfam" id="PF18150">
    <property type="entry name" value="DUF5600"/>
    <property type="match status" value="1"/>
</dbReference>
<dbReference type="InterPro" id="IPR040990">
    <property type="entry name" value="DUF5600"/>
</dbReference>
<dbReference type="CDD" id="cd00052">
    <property type="entry name" value="EH"/>
    <property type="match status" value="1"/>
</dbReference>
<dbReference type="InterPro" id="IPR027417">
    <property type="entry name" value="P-loop_NTPase"/>
</dbReference>
<gene>
    <name evidence="14" type="ORF">TCAL_09479</name>
</gene>
<keyword evidence="3" id="KW-1003">Cell membrane</keyword>
<keyword evidence="4" id="KW-0597">Phosphoprotein</keyword>
<evidence type="ECO:0008006" key="16">
    <source>
        <dbReference type="Google" id="ProtNLM"/>
    </source>
</evidence>
<dbReference type="CDD" id="cd09913">
    <property type="entry name" value="EHD"/>
    <property type="match status" value="1"/>
</dbReference>
<evidence type="ECO:0000259" key="12">
    <source>
        <dbReference type="PROSITE" id="PS50222"/>
    </source>
</evidence>
<dbReference type="InterPro" id="IPR030381">
    <property type="entry name" value="G_DYNAMIN_dom"/>
</dbReference>
<dbReference type="Gene3D" id="1.10.268.20">
    <property type="match status" value="1"/>
</dbReference>
<dbReference type="GO" id="GO:0005769">
    <property type="term" value="C:early endosome"/>
    <property type="evidence" value="ECO:0007669"/>
    <property type="project" value="TreeGrafter"/>
</dbReference>
<feature type="domain" description="EH" evidence="11">
    <location>
        <begin position="435"/>
        <end position="523"/>
    </location>
</feature>
<dbReference type="InterPro" id="IPR000261">
    <property type="entry name" value="EH_dom"/>
</dbReference>
<dbReference type="EMBL" id="VCGU01000003">
    <property type="protein sequence ID" value="TRY78119.1"/>
    <property type="molecule type" value="Genomic_DNA"/>
</dbReference>
<dbReference type="GO" id="GO:0072659">
    <property type="term" value="P:protein localization to plasma membrane"/>
    <property type="evidence" value="ECO:0007669"/>
    <property type="project" value="TreeGrafter"/>
</dbReference>
<protein>
    <recommendedName>
        <fullName evidence="16">EH domain-containing protein</fullName>
    </recommendedName>
</protein>
<evidence type="ECO:0000313" key="14">
    <source>
        <dbReference type="EMBL" id="TRY78119.1"/>
    </source>
</evidence>
<keyword evidence="15" id="KW-1185">Reference proteome</keyword>
<dbReference type="GO" id="GO:0060271">
    <property type="term" value="P:cilium assembly"/>
    <property type="evidence" value="ECO:0007669"/>
    <property type="project" value="TreeGrafter"/>
</dbReference>
<dbReference type="GO" id="GO:0005886">
    <property type="term" value="C:plasma membrane"/>
    <property type="evidence" value="ECO:0007669"/>
    <property type="project" value="UniProtKB-SubCell"/>
</dbReference>
<evidence type="ECO:0000256" key="3">
    <source>
        <dbReference type="ARBA" id="ARBA00022475"/>
    </source>
</evidence>
<dbReference type="Proteomes" id="UP000318571">
    <property type="component" value="Chromosome 11"/>
</dbReference>
<dbReference type="SUPFAM" id="SSF52540">
    <property type="entry name" value="P-loop containing nucleoside triphosphate hydrolases"/>
    <property type="match status" value="1"/>
</dbReference>
<reference evidence="14 15" key="1">
    <citation type="journal article" date="2018" name="Nat. Ecol. Evol.">
        <title>Genomic signatures of mitonuclear coevolution across populations of Tigriopus californicus.</title>
        <authorList>
            <person name="Barreto F.S."/>
            <person name="Watson E.T."/>
            <person name="Lima T.G."/>
            <person name="Willett C.S."/>
            <person name="Edmands S."/>
            <person name="Li W."/>
            <person name="Burton R.S."/>
        </authorList>
    </citation>
    <scope>NUCLEOTIDE SEQUENCE [LARGE SCALE GENOMIC DNA]</scope>
    <source>
        <strain evidence="14 15">San Diego</strain>
    </source>
</reference>
<dbReference type="GO" id="GO:0045296">
    <property type="term" value="F:cadherin binding"/>
    <property type="evidence" value="ECO:0007669"/>
    <property type="project" value="TreeGrafter"/>
</dbReference>
<dbReference type="FunFam" id="3.40.50.300:FF:000147">
    <property type="entry name" value="EH domain-containing protein 1"/>
    <property type="match status" value="1"/>
</dbReference>
<dbReference type="InterPro" id="IPR031692">
    <property type="entry name" value="EHD_N"/>
</dbReference>
<dbReference type="GO" id="GO:0005525">
    <property type="term" value="F:GTP binding"/>
    <property type="evidence" value="ECO:0007669"/>
    <property type="project" value="InterPro"/>
</dbReference>
<dbReference type="Gene3D" id="3.40.50.300">
    <property type="entry name" value="P-loop containing nucleotide triphosphate hydrolases"/>
    <property type="match status" value="1"/>
</dbReference>
<dbReference type="PROSITE" id="PS50031">
    <property type="entry name" value="EH"/>
    <property type="match status" value="1"/>
</dbReference>
<dbReference type="SUPFAM" id="SSF47473">
    <property type="entry name" value="EF-hand"/>
    <property type="match status" value="1"/>
</dbReference>
<evidence type="ECO:0000256" key="4">
    <source>
        <dbReference type="ARBA" id="ARBA00022553"/>
    </source>
</evidence>
<comment type="subcellular location">
    <subcellularLocation>
        <location evidence="2">Cell membrane</location>
        <topology evidence="2">Peripheral membrane protein</topology>
        <orientation evidence="2">Cytoplasmic side</orientation>
    </subcellularLocation>
    <subcellularLocation>
        <location evidence="1">Endosome membrane</location>
        <topology evidence="1">Peripheral membrane protein</topology>
        <orientation evidence="1">Cytoplasmic side</orientation>
    </subcellularLocation>
</comment>
<keyword evidence="9" id="KW-0067">ATP-binding</keyword>
<evidence type="ECO:0000256" key="6">
    <source>
        <dbReference type="ARBA" id="ARBA00022741"/>
    </source>
</evidence>
<comment type="caution">
    <text evidence="14">The sequence shown here is derived from an EMBL/GenBank/DDBJ whole genome shotgun (WGS) entry which is preliminary data.</text>
</comment>
<dbReference type="OMA" id="LMIGQYS"/>
<keyword evidence="6" id="KW-0547">Nucleotide-binding</keyword>
<dbReference type="GO" id="GO:0032456">
    <property type="term" value="P:endocytic recycling"/>
    <property type="evidence" value="ECO:0007669"/>
    <property type="project" value="TreeGrafter"/>
</dbReference>
<feature type="domain" description="Dynamin-type G" evidence="13">
    <location>
        <begin position="54"/>
        <end position="208"/>
    </location>
</feature>
<dbReference type="SMART" id="SM00027">
    <property type="entry name" value="EH"/>
    <property type="match status" value="1"/>
</dbReference>
<keyword evidence="10" id="KW-0472">Membrane</keyword>
<dbReference type="FunFam" id="1.10.238.10:FF:000038">
    <property type="entry name" value="EH domain-containing protein 3"/>
    <property type="match status" value="1"/>
</dbReference>
<dbReference type="STRING" id="6832.A0A553PKD8"/>
<proteinExistence type="predicted"/>
<dbReference type="Gene3D" id="1.10.238.10">
    <property type="entry name" value="EF-hand"/>
    <property type="match status" value="1"/>
</dbReference>
<feature type="domain" description="EF-hand" evidence="12">
    <location>
        <begin position="467"/>
        <end position="502"/>
    </location>
</feature>
<evidence type="ECO:0000256" key="1">
    <source>
        <dbReference type="ARBA" id="ARBA00004125"/>
    </source>
</evidence>
<dbReference type="GO" id="GO:0006897">
    <property type="term" value="P:endocytosis"/>
    <property type="evidence" value="ECO:0007669"/>
    <property type="project" value="TreeGrafter"/>
</dbReference>
<keyword evidence="7" id="KW-0967">Endosome</keyword>
<dbReference type="InterPro" id="IPR018247">
    <property type="entry name" value="EF_Hand_1_Ca_BS"/>
</dbReference>
<keyword evidence="5" id="KW-0479">Metal-binding</keyword>
<evidence type="ECO:0000259" key="11">
    <source>
        <dbReference type="PROSITE" id="PS50031"/>
    </source>
</evidence>